<keyword evidence="1" id="KW-0812">Transmembrane</keyword>
<dbReference type="RefSeq" id="WP_045769116.1">
    <property type="nucleotide sequence ID" value="NZ_AP031488.1"/>
</dbReference>
<keyword evidence="1" id="KW-1133">Transmembrane helix</keyword>
<feature type="transmembrane region" description="Helical" evidence="1">
    <location>
        <begin position="53"/>
        <end position="72"/>
    </location>
</feature>
<reference evidence="2 3" key="1">
    <citation type="submission" date="2018-11" db="EMBL/GenBank/DDBJ databases">
        <title>Species Designations Belie Phenotypic and Genotypic Heterogeneity in Oral Streptococci.</title>
        <authorList>
            <person name="Velsko I."/>
        </authorList>
    </citation>
    <scope>NUCLEOTIDE SEQUENCE [LARGE SCALE GENOMIC DNA]</scope>
    <source>
        <strain evidence="2 3">BCC42</strain>
    </source>
</reference>
<evidence type="ECO:0000256" key="1">
    <source>
        <dbReference type="SAM" id="Phobius"/>
    </source>
</evidence>
<protein>
    <recommendedName>
        <fullName evidence="4">CPBP family intramembrane metalloprotease</fullName>
    </recommendedName>
</protein>
<gene>
    <name evidence="2" type="ORF">D8867_02580</name>
</gene>
<dbReference type="AlphaFoldDB" id="A0AAX1YCM3"/>
<organism evidence="2 3">
    <name type="scientific">Streptococcus salivarius</name>
    <dbReference type="NCBI Taxonomy" id="1304"/>
    <lineage>
        <taxon>Bacteria</taxon>
        <taxon>Bacillati</taxon>
        <taxon>Bacillota</taxon>
        <taxon>Bacilli</taxon>
        <taxon>Lactobacillales</taxon>
        <taxon>Streptococcaceae</taxon>
        <taxon>Streptococcus</taxon>
    </lineage>
</organism>
<accession>A0AAX1YCM3</accession>
<evidence type="ECO:0008006" key="4">
    <source>
        <dbReference type="Google" id="ProtNLM"/>
    </source>
</evidence>
<dbReference type="EMBL" id="RJNF01000005">
    <property type="protein sequence ID" value="RSI59039.1"/>
    <property type="molecule type" value="Genomic_DNA"/>
</dbReference>
<feature type="transmembrane region" description="Helical" evidence="1">
    <location>
        <begin position="16"/>
        <end position="33"/>
    </location>
</feature>
<proteinExistence type="predicted"/>
<sequence>MKKQLNKIQKKADQDLHIILILTLIPLFFFLTFKQTLVSYINQTSVSLWTRLILLASLQFAIAVFETPFNLLQKSLIFCTKKEEPKLFLIYY</sequence>
<keyword evidence="1" id="KW-0472">Membrane</keyword>
<dbReference type="Proteomes" id="UP000273998">
    <property type="component" value="Unassembled WGS sequence"/>
</dbReference>
<evidence type="ECO:0000313" key="3">
    <source>
        <dbReference type="Proteomes" id="UP000273998"/>
    </source>
</evidence>
<name>A0AAX1YCM3_STRSL</name>
<evidence type="ECO:0000313" key="2">
    <source>
        <dbReference type="EMBL" id="RSI59039.1"/>
    </source>
</evidence>
<comment type="caution">
    <text evidence="2">The sequence shown here is derived from an EMBL/GenBank/DDBJ whole genome shotgun (WGS) entry which is preliminary data.</text>
</comment>